<dbReference type="Proteomes" id="UP000601435">
    <property type="component" value="Unassembled WGS sequence"/>
</dbReference>
<evidence type="ECO:0000313" key="2">
    <source>
        <dbReference type="Proteomes" id="UP000601435"/>
    </source>
</evidence>
<sequence>MTHQLIEEDRSFALEIQKDPTLKGKVPVILGGHEHTVFEERAGDSLIVKTGQD</sequence>
<proteinExistence type="predicted"/>
<evidence type="ECO:0000313" key="1">
    <source>
        <dbReference type="EMBL" id="CAE7899081.1"/>
    </source>
</evidence>
<gene>
    <name evidence="1" type="ORF">SNEC2469_LOCUS30203</name>
</gene>
<protein>
    <recommendedName>
        <fullName evidence="3">Calcineurin-like phosphoesterase domain-containing protein</fullName>
    </recommendedName>
</protein>
<accession>A0A813BAF0</accession>
<comment type="caution">
    <text evidence="1">The sequence shown here is derived from an EMBL/GenBank/DDBJ whole genome shotgun (WGS) entry which is preliminary data.</text>
</comment>
<dbReference type="AlphaFoldDB" id="A0A813BAF0"/>
<dbReference type="OrthoDB" id="408533at2759"/>
<keyword evidence="2" id="KW-1185">Reference proteome</keyword>
<evidence type="ECO:0008006" key="3">
    <source>
        <dbReference type="Google" id="ProtNLM"/>
    </source>
</evidence>
<organism evidence="1 2">
    <name type="scientific">Symbiodinium necroappetens</name>
    <dbReference type="NCBI Taxonomy" id="1628268"/>
    <lineage>
        <taxon>Eukaryota</taxon>
        <taxon>Sar</taxon>
        <taxon>Alveolata</taxon>
        <taxon>Dinophyceae</taxon>
        <taxon>Suessiales</taxon>
        <taxon>Symbiodiniaceae</taxon>
        <taxon>Symbiodinium</taxon>
    </lineage>
</organism>
<dbReference type="EMBL" id="CAJNJA010069841">
    <property type="protein sequence ID" value="CAE7899081.1"/>
    <property type="molecule type" value="Genomic_DNA"/>
</dbReference>
<reference evidence="1" key="1">
    <citation type="submission" date="2021-02" db="EMBL/GenBank/DDBJ databases">
        <authorList>
            <person name="Dougan E. K."/>
            <person name="Rhodes N."/>
            <person name="Thang M."/>
            <person name="Chan C."/>
        </authorList>
    </citation>
    <scope>NUCLEOTIDE SEQUENCE</scope>
</reference>
<name>A0A813BAF0_9DINO</name>